<keyword evidence="3" id="KW-1185">Reference proteome</keyword>
<evidence type="ECO:0000313" key="3">
    <source>
        <dbReference type="Proteomes" id="UP000232122"/>
    </source>
</evidence>
<dbReference type="Pfam" id="PF07614">
    <property type="entry name" value="DUF1577"/>
    <property type="match status" value="1"/>
</dbReference>
<reference evidence="2" key="1">
    <citation type="submission" date="2017-07" db="EMBL/GenBank/DDBJ databases">
        <title>Leptospira spp. isolated from tropical soils.</title>
        <authorList>
            <person name="Thibeaux R."/>
            <person name="Iraola G."/>
            <person name="Ferres I."/>
            <person name="Bierque E."/>
            <person name="Girault D."/>
            <person name="Soupe-Gilbert M.-E."/>
            <person name="Picardeau M."/>
            <person name="Goarant C."/>
        </authorList>
    </citation>
    <scope>NUCLEOTIDE SEQUENCE [LARGE SCALE GENOMIC DNA]</scope>
    <source>
        <strain evidence="2">ATI7-C-A5</strain>
    </source>
</reference>
<gene>
    <name evidence="1" type="ORF">CH379_016640</name>
    <name evidence="2" type="ORF">CH379_03180</name>
</gene>
<comment type="caution">
    <text evidence="2">The sequence shown here is derived from an EMBL/GenBank/DDBJ whole genome shotgun (WGS) entry which is preliminary data.</text>
</comment>
<sequence length="383" mass="44455">MEYSQKFKREMDVITSVEQKNHVISKYLFDKELTFKVDPFDQKAVIKKILEGGEKIVIQLLDAAESPEAQGNSFILYKILAKYIQLECILLQKIEKSIFALKVEKLAIAKKNRDHMRFPVKDGLLYATNIISSKTIIEANMFNVPTLVKVNFEDYKNRLKQRSADIVDIGTFKSGLDRKFEIVKKSRKFLLIENTQDPNSYRTGSEDRLEFEKQVDDDVVSYIRKFKDQKIVSELIVPIVYVNHSEERIPIGYIWIQSKDRTLTETYARELQALAQDMVERIKESNTVKTSERFQILEVSQGGVKIKINNAHLIETLPKQDGFVFDIFFRMQAPFTVHGLMRWFTKDEKNNLILGIELTGKSDLPGERDRFAKNIELLRKGAI</sequence>
<organism evidence="2">
    <name type="scientific">Leptospira ellisii</name>
    <dbReference type="NCBI Taxonomy" id="2023197"/>
    <lineage>
        <taxon>Bacteria</taxon>
        <taxon>Pseudomonadati</taxon>
        <taxon>Spirochaetota</taxon>
        <taxon>Spirochaetia</taxon>
        <taxon>Leptospirales</taxon>
        <taxon>Leptospiraceae</taxon>
        <taxon>Leptospira</taxon>
    </lineage>
</organism>
<dbReference type="OrthoDB" id="337669at2"/>
<accession>A0A2N0BCY8</accession>
<name>A0A2N0BCY8_9LEPT</name>
<evidence type="ECO:0000313" key="2">
    <source>
        <dbReference type="EMBL" id="PJZ94321.1"/>
    </source>
</evidence>
<protein>
    <submittedName>
        <fullName evidence="1">DUF1577 domain-containing protein</fullName>
    </submittedName>
</protein>
<dbReference type="Proteomes" id="UP000232122">
    <property type="component" value="Unassembled WGS sequence"/>
</dbReference>
<dbReference type="AlphaFoldDB" id="A0A2N0BCY8"/>
<dbReference type="RefSeq" id="WP_100764618.1">
    <property type="nucleotide sequence ID" value="NZ_NPEF02000021.1"/>
</dbReference>
<dbReference type="EMBL" id="NPEF02000021">
    <property type="protein sequence ID" value="MDV6237262.1"/>
    <property type="molecule type" value="Genomic_DNA"/>
</dbReference>
<reference evidence="1" key="3">
    <citation type="submission" date="2023-10" db="EMBL/GenBank/DDBJ databases">
        <authorList>
            <person name="Picardeau M."/>
            <person name="Thibeaux R."/>
        </authorList>
    </citation>
    <scope>NUCLEOTIDE SEQUENCE</scope>
    <source>
        <strain evidence="1">ATI7-C-A5</strain>
    </source>
</reference>
<evidence type="ECO:0000313" key="1">
    <source>
        <dbReference type="EMBL" id="MDV6237262.1"/>
    </source>
</evidence>
<reference evidence="1 3" key="2">
    <citation type="journal article" date="2018" name="Microb. Genom.">
        <title>Deciphering the unexplored Leptospira diversity from soils uncovers genomic evolution to virulence.</title>
        <authorList>
            <person name="Thibeaux R."/>
            <person name="Iraola G."/>
            <person name="Ferres I."/>
            <person name="Bierque E."/>
            <person name="Girault D."/>
            <person name="Soupe-Gilbert M.E."/>
            <person name="Picardeau M."/>
            <person name="Goarant C."/>
        </authorList>
    </citation>
    <scope>NUCLEOTIDE SEQUENCE [LARGE SCALE GENOMIC DNA]</scope>
    <source>
        <strain evidence="1 3">ATI7-C-A5</strain>
    </source>
</reference>
<proteinExistence type="predicted"/>
<dbReference type="InterPro" id="IPR011471">
    <property type="entry name" value="DUF1577"/>
</dbReference>
<dbReference type="EMBL" id="NPEF01000019">
    <property type="protein sequence ID" value="PJZ94321.1"/>
    <property type="molecule type" value="Genomic_DNA"/>
</dbReference>